<dbReference type="AlphaFoldDB" id="A0A6B1DXM4"/>
<comment type="caution">
    <text evidence="3">The sequence shown here is derived from an EMBL/GenBank/DDBJ whole genome shotgun (WGS) entry which is preliminary data.</text>
</comment>
<dbReference type="PRINTS" id="PR00081">
    <property type="entry name" value="GDHRDH"/>
</dbReference>
<comment type="similarity">
    <text evidence="1">Belongs to the short-chain dehydrogenases/reductases (SDR) family.</text>
</comment>
<keyword evidence="2" id="KW-0560">Oxidoreductase</keyword>
<dbReference type="InterPro" id="IPR002347">
    <property type="entry name" value="SDR_fam"/>
</dbReference>
<dbReference type="Pfam" id="PF13561">
    <property type="entry name" value="adh_short_C2"/>
    <property type="match status" value="1"/>
</dbReference>
<dbReference type="InterPro" id="IPR036291">
    <property type="entry name" value="NAD(P)-bd_dom_sf"/>
</dbReference>
<protein>
    <submittedName>
        <fullName evidence="3">SDR family oxidoreductase</fullName>
    </submittedName>
</protein>
<gene>
    <name evidence="3" type="ORF">F4Y08_14165</name>
</gene>
<dbReference type="GO" id="GO:0005975">
    <property type="term" value="P:carbohydrate metabolic process"/>
    <property type="evidence" value="ECO:0007669"/>
    <property type="project" value="UniProtKB-ARBA"/>
</dbReference>
<sequence>MAVLDRFRLTGRAAVVTGGASGIGESFAFALAEAGSNVAVADRNGRRARHVANCLEALGVEAMSLEVDVTCQEQVRLMVAEVADRWGRVDIGVNNAGIALKAKAEEMTEADWDATIAVDLKGVFLCTQAEGRLMLDQGAGSIINTASMSGRIVNRPQLHVAYNAAKAGVVQLTRNCAAEWGSRGVRVNCISPGHTLTPMTALNMDGANGEIWKSNTPMGRLGLARDLQGGLVYLASDASSYVTGHNLTVDGGYTLW</sequence>
<dbReference type="GO" id="GO:0016616">
    <property type="term" value="F:oxidoreductase activity, acting on the CH-OH group of donors, NAD or NADP as acceptor"/>
    <property type="evidence" value="ECO:0007669"/>
    <property type="project" value="UniProtKB-ARBA"/>
</dbReference>
<evidence type="ECO:0000256" key="1">
    <source>
        <dbReference type="ARBA" id="ARBA00006484"/>
    </source>
</evidence>
<dbReference type="PANTHER" id="PTHR42760">
    <property type="entry name" value="SHORT-CHAIN DEHYDROGENASES/REDUCTASES FAMILY MEMBER"/>
    <property type="match status" value="1"/>
</dbReference>
<evidence type="ECO:0000256" key="2">
    <source>
        <dbReference type="ARBA" id="ARBA00023002"/>
    </source>
</evidence>
<name>A0A6B1DXM4_9CHLR</name>
<dbReference type="PRINTS" id="PR00080">
    <property type="entry name" value="SDRFAMILY"/>
</dbReference>
<dbReference type="PANTHER" id="PTHR42760:SF115">
    <property type="entry name" value="3-OXOACYL-[ACYL-CARRIER-PROTEIN] REDUCTASE FABG"/>
    <property type="match status" value="1"/>
</dbReference>
<dbReference type="SUPFAM" id="SSF51735">
    <property type="entry name" value="NAD(P)-binding Rossmann-fold domains"/>
    <property type="match status" value="1"/>
</dbReference>
<dbReference type="EMBL" id="VXPY01000095">
    <property type="protein sequence ID" value="MYD91453.1"/>
    <property type="molecule type" value="Genomic_DNA"/>
</dbReference>
<organism evidence="3">
    <name type="scientific">Caldilineaceae bacterium SB0662_bin_9</name>
    <dbReference type="NCBI Taxonomy" id="2605258"/>
    <lineage>
        <taxon>Bacteria</taxon>
        <taxon>Bacillati</taxon>
        <taxon>Chloroflexota</taxon>
        <taxon>Caldilineae</taxon>
        <taxon>Caldilineales</taxon>
        <taxon>Caldilineaceae</taxon>
    </lineage>
</organism>
<proteinExistence type="inferred from homology"/>
<dbReference type="Gene3D" id="3.40.50.720">
    <property type="entry name" value="NAD(P)-binding Rossmann-like Domain"/>
    <property type="match status" value="1"/>
</dbReference>
<dbReference type="FunFam" id="3.40.50.720:FF:000240">
    <property type="entry name" value="SDR family oxidoreductase"/>
    <property type="match status" value="1"/>
</dbReference>
<accession>A0A6B1DXM4</accession>
<reference evidence="3" key="1">
    <citation type="submission" date="2019-09" db="EMBL/GenBank/DDBJ databases">
        <title>Characterisation of the sponge microbiome using genome-centric metagenomics.</title>
        <authorList>
            <person name="Engelberts J.P."/>
            <person name="Robbins S.J."/>
            <person name="De Goeij J.M."/>
            <person name="Aranda M."/>
            <person name="Bell S.C."/>
            <person name="Webster N.S."/>
        </authorList>
    </citation>
    <scope>NUCLEOTIDE SEQUENCE</scope>
    <source>
        <strain evidence="3">SB0662_bin_9</strain>
    </source>
</reference>
<evidence type="ECO:0000313" key="3">
    <source>
        <dbReference type="EMBL" id="MYD91453.1"/>
    </source>
</evidence>